<dbReference type="SUPFAM" id="SSF48264">
    <property type="entry name" value="Cytochrome P450"/>
    <property type="match status" value="1"/>
</dbReference>
<evidence type="ECO:0008006" key="19">
    <source>
        <dbReference type="Google" id="ProtNLM"/>
    </source>
</evidence>
<evidence type="ECO:0000256" key="5">
    <source>
        <dbReference type="ARBA" id="ARBA00010617"/>
    </source>
</evidence>
<evidence type="ECO:0000256" key="4">
    <source>
        <dbReference type="ARBA" id="ARBA00008937"/>
    </source>
</evidence>
<feature type="transmembrane region" description="Helical" evidence="16">
    <location>
        <begin position="113"/>
        <end position="140"/>
    </location>
</feature>
<dbReference type="AlphaFoldDB" id="A0ABD3SUF1"/>
<dbReference type="Pfam" id="PF00067">
    <property type="entry name" value="p450"/>
    <property type="match status" value="1"/>
</dbReference>
<evidence type="ECO:0000313" key="18">
    <source>
        <dbReference type="Proteomes" id="UP001634393"/>
    </source>
</evidence>
<evidence type="ECO:0000313" key="17">
    <source>
        <dbReference type="EMBL" id="KAL3828229.1"/>
    </source>
</evidence>
<name>A0ABD3SUF1_9LAMI</name>
<comment type="similarity">
    <text evidence="4">Belongs to the FIS1 family.</text>
</comment>
<feature type="transmembrane region" description="Helical" evidence="16">
    <location>
        <begin position="161"/>
        <end position="194"/>
    </location>
</feature>
<dbReference type="Pfam" id="PF14852">
    <property type="entry name" value="Fis1_TPR_N"/>
    <property type="match status" value="1"/>
</dbReference>
<dbReference type="GO" id="GO:0046872">
    <property type="term" value="F:metal ion binding"/>
    <property type="evidence" value="ECO:0007669"/>
    <property type="project" value="UniProtKB-KW"/>
</dbReference>
<dbReference type="GO" id="GO:0016491">
    <property type="term" value="F:oxidoreductase activity"/>
    <property type="evidence" value="ECO:0007669"/>
    <property type="project" value="UniProtKB-KW"/>
</dbReference>
<dbReference type="InterPro" id="IPR033745">
    <property type="entry name" value="Fis1_cytosol"/>
</dbReference>
<keyword evidence="11" id="KW-0560">Oxidoreductase</keyword>
<evidence type="ECO:0000256" key="11">
    <source>
        <dbReference type="ARBA" id="ARBA00023002"/>
    </source>
</evidence>
<keyword evidence="14 16" id="KW-0472">Membrane</keyword>
<dbReference type="InterPro" id="IPR001128">
    <property type="entry name" value="Cyt_P450"/>
</dbReference>
<dbReference type="CDD" id="cd12212">
    <property type="entry name" value="Fis1"/>
    <property type="match status" value="1"/>
</dbReference>
<dbReference type="PRINTS" id="PR00385">
    <property type="entry name" value="P450"/>
</dbReference>
<keyword evidence="10 16" id="KW-1133">Transmembrane helix</keyword>
<organism evidence="17 18">
    <name type="scientific">Penstemon smallii</name>
    <dbReference type="NCBI Taxonomy" id="265156"/>
    <lineage>
        <taxon>Eukaryota</taxon>
        <taxon>Viridiplantae</taxon>
        <taxon>Streptophyta</taxon>
        <taxon>Embryophyta</taxon>
        <taxon>Tracheophyta</taxon>
        <taxon>Spermatophyta</taxon>
        <taxon>Magnoliopsida</taxon>
        <taxon>eudicotyledons</taxon>
        <taxon>Gunneridae</taxon>
        <taxon>Pentapetalae</taxon>
        <taxon>asterids</taxon>
        <taxon>lamiids</taxon>
        <taxon>Lamiales</taxon>
        <taxon>Plantaginaceae</taxon>
        <taxon>Cheloneae</taxon>
        <taxon>Penstemon</taxon>
    </lineage>
</organism>
<dbReference type="GO" id="GO:0016559">
    <property type="term" value="P:peroxisome fission"/>
    <property type="evidence" value="ECO:0007669"/>
    <property type="project" value="UniProtKB-ARBA"/>
</dbReference>
<dbReference type="SUPFAM" id="SSF48452">
    <property type="entry name" value="TPR-like"/>
    <property type="match status" value="1"/>
</dbReference>
<evidence type="ECO:0000256" key="15">
    <source>
        <dbReference type="PIRSR" id="PIRSR602403-1"/>
    </source>
</evidence>
<evidence type="ECO:0000256" key="3">
    <source>
        <dbReference type="ARBA" id="ARBA00004572"/>
    </source>
</evidence>
<evidence type="ECO:0000256" key="8">
    <source>
        <dbReference type="ARBA" id="ARBA00022723"/>
    </source>
</evidence>
<comment type="subcellular location">
    <subcellularLocation>
        <location evidence="3">Mitochondrion outer membrane</location>
        <topology evidence="3">Single-pass membrane protein</topology>
    </subcellularLocation>
    <subcellularLocation>
        <location evidence="2">Peroxisome membrane</location>
        <topology evidence="2">Single-pass membrane protein</topology>
    </subcellularLocation>
</comment>
<evidence type="ECO:0000256" key="13">
    <source>
        <dbReference type="ARBA" id="ARBA00023128"/>
    </source>
</evidence>
<keyword evidence="15" id="KW-0349">Heme</keyword>
<dbReference type="Gene3D" id="1.10.630.10">
    <property type="entry name" value="Cytochrome P450"/>
    <property type="match status" value="1"/>
</dbReference>
<dbReference type="InterPro" id="IPR002403">
    <property type="entry name" value="Cyt_P450_E_grp-IV"/>
</dbReference>
<dbReference type="InterPro" id="IPR011990">
    <property type="entry name" value="TPR-like_helical_dom_sf"/>
</dbReference>
<keyword evidence="9" id="KW-1000">Mitochondrion outer membrane</keyword>
<reference evidence="17 18" key="1">
    <citation type="submission" date="2024-12" db="EMBL/GenBank/DDBJ databases">
        <title>The unique morphological basis and parallel evolutionary history of personate flowers in Penstemon.</title>
        <authorList>
            <person name="Depatie T.H."/>
            <person name="Wessinger C.A."/>
        </authorList>
    </citation>
    <scope>NUCLEOTIDE SEQUENCE [LARGE SCALE GENOMIC DNA]</scope>
    <source>
        <strain evidence="17">WTNN_2</strain>
        <tissue evidence="17">Leaf</tissue>
    </source>
</reference>
<dbReference type="PANTHER" id="PTHR24296">
    <property type="entry name" value="CYTOCHROME P450"/>
    <property type="match status" value="1"/>
</dbReference>
<evidence type="ECO:0000256" key="12">
    <source>
        <dbReference type="ARBA" id="ARBA00023004"/>
    </source>
</evidence>
<dbReference type="GO" id="GO:0005778">
    <property type="term" value="C:peroxisomal membrane"/>
    <property type="evidence" value="ECO:0007669"/>
    <property type="project" value="UniProtKB-SubCell"/>
</dbReference>
<dbReference type="InterPro" id="IPR028061">
    <property type="entry name" value="Fis1_TPR_C"/>
</dbReference>
<sequence>MIGCEREVAEAAKGSSDELKSECIMRLSWALVHSRRAQDVQRGIAMLEASLAGSSSPLQVREKLYLLAIGYFRSGDYSRSRELVDRCLEIAPDWRQALTLKKAIEDKITKDGVIGIGIAATAVGLLAGGIAAALSSWMIIRIRFIRFSERERESMARDSCVARVTAGVAVGGAIGGAVAFLCFLTFSFFSLVYVLSSSNYSDHPRRNPCPQSYPIVGNLIGFLRNRHRFHDWVVELLSTSPSLTIQVNGFLGLSHGICTANPANIEHLLRSNFSNYVKGTRFQSVLCVLLGNGIFNVDGEIWLTQRKISSHEFNTKSLKYFISETVQSQLSTLLIPRLSSACNDQEVIDLQDVLRSFTFDNICNVAFGVDPAWMDSKNDDQNSFSSSFVHASDYAVEVGSNRFMLPLPVIWKFQRLLNIGSEKQFKEAIRTVNDFAINIIRSKEQNYRNMKETGEECCQDLLSRFMHSSSNLAFLNDDEKRRFLRDIVISFVLAGKDSTSTALTWFFWLIAGHSHCKRLIHNELSAVSPDKKPGIFSYDKLKQLNYLHAALSESLRLFPPIPINSRLTMSDDTLTCGTHVGKGWFADYSAYAMGRMEKLWGPDCREFKPERWLDDNGIFQPCDQFKFPVFHCGPQMCLGKDMAYVQMKSIATAIMCEFDVVAVDGGGCPERLANPPYTLSLILKMKDGLPVRLKRR</sequence>
<accession>A0ABD3SUF1</accession>
<keyword evidence="7 16" id="KW-0812">Transmembrane</keyword>
<dbReference type="Gene3D" id="1.25.40.10">
    <property type="entry name" value="Tetratricopeptide repeat domain"/>
    <property type="match status" value="1"/>
</dbReference>
<keyword evidence="8 15" id="KW-0479">Metal-binding</keyword>
<keyword evidence="18" id="KW-1185">Reference proteome</keyword>
<evidence type="ECO:0000256" key="16">
    <source>
        <dbReference type="SAM" id="Phobius"/>
    </source>
</evidence>
<dbReference type="GO" id="GO:0005741">
    <property type="term" value="C:mitochondrial outer membrane"/>
    <property type="evidence" value="ECO:0007669"/>
    <property type="project" value="UniProtKB-SubCell"/>
</dbReference>
<proteinExistence type="inferred from homology"/>
<dbReference type="InterPro" id="IPR036396">
    <property type="entry name" value="Cyt_P450_sf"/>
</dbReference>
<evidence type="ECO:0000256" key="14">
    <source>
        <dbReference type="ARBA" id="ARBA00023136"/>
    </source>
</evidence>
<keyword evidence="6" id="KW-0962">Peroxisome biogenesis</keyword>
<dbReference type="Pfam" id="PF14853">
    <property type="entry name" value="Fis1_TPR_C"/>
    <property type="match status" value="1"/>
</dbReference>
<evidence type="ECO:0000256" key="1">
    <source>
        <dbReference type="ARBA" id="ARBA00001971"/>
    </source>
</evidence>
<evidence type="ECO:0000256" key="6">
    <source>
        <dbReference type="ARBA" id="ARBA00022593"/>
    </source>
</evidence>
<comment type="cofactor">
    <cofactor evidence="1 15">
        <name>heme</name>
        <dbReference type="ChEBI" id="CHEBI:30413"/>
    </cofactor>
</comment>
<keyword evidence="13" id="KW-0496">Mitochondrion</keyword>
<keyword evidence="12 15" id="KW-0408">Iron</keyword>
<dbReference type="InterPro" id="IPR028058">
    <property type="entry name" value="Fis1_TPR_N"/>
</dbReference>
<protein>
    <recommendedName>
        <fullName evidence="19">Cytochrome P450</fullName>
    </recommendedName>
</protein>
<evidence type="ECO:0000256" key="7">
    <source>
        <dbReference type="ARBA" id="ARBA00022692"/>
    </source>
</evidence>
<dbReference type="PRINTS" id="PR00465">
    <property type="entry name" value="EP450IV"/>
</dbReference>
<comment type="caution">
    <text evidence="17">The sequence shown here is derived from an EMBL/GenBank/DDBJ whole genome shotgun (WGS) entry which is preliminary data.</text>
</comment>
<feature type="binding site" description="axial binding residue" evidence="15">
    <location>
        <position position="637"/>
    </location>
    <ligand>
        <name>heme</name>
        <dbReference type="ChEBI" id="CHEBI:30413"/>
    </ligand>
    <ligandPart>
        <name>Fe</name>
        <dbReference type="ChEBI" id="CHEBI:18248"/>
    </ligandPart>
</feature>
<evidence type="ECO:0000256" key="10">
    <source>
        <dbReference type="ARBA" id="ARBA00022989"/>
    </source>
</evidence>
<comment type="similarity">
    <text evidence="5">Belongs to the cytochrome P450 family.</text>
</comment>
<dbReference type="CDD" id="cd11064">
    <property type="entry name" value="CYP86A"/>
    <property type="match status" value="1"/>
</dbReference>
<gene>
    <name evidence="17" type="ORF">ACJIZ3_017031</name>
</gene>
<dbReference type="FunFam" id="1.25.40.10:FF:000167">
    <property type="entry name" value="Mitochondrial fission 1 protein"/>
    <property type="match status" value="1"/>
</dbReference>
<evidence type="ECO:0000256" key="9">
    <source>
        <dbReference type="ARBA" id="ARBA00022787"/>
    </source>
</evidence>
<dbReference type="EMBL" id="JBJXBP010000005">
    <property type="protein sequence ID" value="KAL3828229.1"/>
    <property type="molecule type" value="Genomic_DNA"/>
</dbReference>
<dbReference type="Proteomes" id="UP001634393">
    <property type="component" value="Unassembled WGS sequence"/>
</dbReference>
<evidence type="ECO:0000256" key="2">
    <source>
        <dbReference type="ARBA" id="ARBA00004549"/>
    </source>
</evidence>